<gene>
    <name evidence="8" type="ORF">GOB80_10315</name>
</gene>
<feature type="transmembrane region" description="Helical" evidence="6">
    <location>
        <begin position="85"/>
        <end position="107"/>
    </location>
</feature>
<keyword evidence="9" id="KW-1185">Reference proteome</keyword>
<dbReference type="RefSeq" id="WP_059022946.1">
    <property type="nucleotide sequence ID" value="NZ_LN609302.1"/>
</dbReference>
<feature type="transmembrane region" description="Helical" evidence="6">
    <location>
        <begin position="47"/>
        <end position="73"/>
    </location>
</feature>
<sequence length="140" mass="15643">MSSSACSVENEVEKDTKEFLRYFVCSVFSLGLDIGAFSICIRFLGIFWVYAACIGFLIGSTVAYCGSIFWVFQSRRMAPHQGTEFFVFVAIGVCGLALCEFLLWLGITVMGYSPELTRAFASVVTFLFNFLVRKIALFRG</sequence>
<evidence type="ECO:0000256" key="1">
    <source>
        <dbReference type="ARBA" id="ARBA00004141"/>
    </source>
</evidence>
<comment type="subcellular location">
    <subcellularLocation>
        <location evidence="1">Membrane</location>
        <topology evidence="1">Multi-pass membrane protein</topology>
    </subcellularLocation>
</comment>
<dbReference type="PANTHER" id="PTHR38459:SF1">
    <property type="entry name" value="PROPHAGE BACTOPRENOL-LINKED GLUCOSE TRANSLOCASE HOMOLOG"/>
    <property type="match status" value="1"/>
</dbReference>
<dbReference type="PANTHER" id="PTHR38459">
    <property type="entry name" value="PROPHAGE BACTOPRENOL-LINKED GLUCOSE TRANSLOCASE HOMOLOG"/>
    <property type="match status" value="1"/>
</dbReference>
<name>A0ABX0KKI1_9PROT</name>
<evidence type="ECO:0000256" key="5">
    <source>
        <dbReference type="ARBA" id="ARBA00023136"/>
    </source>
</evidence>
<evidence type="ECO:0000256" key="3">
    <source>
        <dbReference type="ARBA" id="ARBA00022692"/>
    </source>
</evidence>
<dbReference type="InterPro" id="IPR051401">
    <property type="entry name" value="GtrA_CellWall_Glycosyl"/>
</dbReference>
<comment type="caution">
    <text evidence="8">The sequence shown here is derived from an EMBL/GenBank/DDBJ whole genome shotgun (WGS) entry which is preliminary data.</text>
</comment>
<proteinExistence type="inferred from homology"/>
<dbReference type="Pfam" id="PF04138">
    <property type="entry name" value="GtrA_DPMS_TM"/>
    <property type="match status" value="1"/>
</dbReference>
<evidence type="ECO:0000313" key="9">
    <source>
        <dbReference type="Proteomes" id="UP000657200"/>
    </source>
</evidence>
<accession>A0ABX0KKI1</accession>
<keyword evidence="5 6" id="KW-0472">Membrane</keyword>
<keyword evidence="4 6" id="KW-1133">Transmembrane helix</keyword>
<reference evidence="8 9" key="1">
    <citation type="journal article" date="2020" name="Int. J. Syst. Evol. Microbiol.">
        <title>Novel acetic acid bacteria from cider fermentations: Acetobacter conturbans sp. nov. and Acetobacter fallax sp. nov.</title>
        <authorList>
            <person name="Sombolestani A.S."/>
            <person name="Cleenwerck I."/>
            <person name="Cnockaert M."/>
            <person name="Borremans W."/>
            <person name="Wieme A.D."/>
            <person name="De Vuyst L."/>
            <person name="Vandamme P."/>
        </authorList>
    </citation>
    <scope>NUCLEOTIDE SEQUENCE [LARGE SCALE GENOMIC DNA]</scope>
    <source>
        <strain evidence="8 9">LMG 23848</strain>
    </source>
</reference>
<evidence type="ECO:0000256" key="6">
    <source>
        <dbReference type="SAM" id="Phobius"/>
    </source>
</evidence>
<evidence type="ECO:0000313" key="8">
    <source>
        <dbReference type="EMBL" id="NHO40063.1"/>
    </source>
</evidence>
<keyword evidence="3 6" id="KW-0812">Transmembrane</keyword>
<feature type="domain" description="GtrA/DPMS transmembrane" evidence="7">
    <location>
        <begin position="21"/>
        <end position="138"/>
    </location>
</feature>
<dbReference type="InterPro" id="IPR007267">
    <property type="entry name" value="GtrA_DPMS_TM"/>
</dbReference>
<dbReference type="EMBL" id="WOTE01000006">
    <property type="protein sequence ID" value="NHO40063.1"/>
    <property type="molecule type" value="Genomic_DNA"/>
</dbReference>
<dbReference type="Proteomes" id="UP000657200">
    <property type="component" value="Unassembled WGS sequence"/>
</dbReference>
<feature type="transmembrane region" description="Helical" evidence="6">
    <location>
        <begin position="20"/>
        <end position="41"/>
    </location>
</feature>
<protein>
    <recommendedName>
        <fullName evidence="7">GtrA/DPMS transmembrane domain-containing protein</fullName>
    </recommendedName>
</protein>
<feature type="transmembrane region" description="Helical" evidence="6">
    <location>
        <begin position="119"/>
        <end position="136"/>
    </location>
</feature>
<evidence type="ECO:0000259" key="7">
    <source>
        <dbReference type="Pfam" id="PF04138"/>
    </source>
</evidence>
<comment type="similarity">
    <text evidence="2">Belongs to the GtrA family.</text>
</comment>
<evidence type="ECO:0000256" key="2">
    <source>
        <dbReference type="ARBA" id="ARBA00009399"/>
    </source>
</evidence>
<organism evidence="8 9">
    <name type="scientific">Acetobacter ghanensis</name>
    <dbReference type="NCBI Taxonomy" id="431306"/>
    <lineage>
        <taxon>Bacteria</taxon>
        <taxon>Pseudomonadati</taxon>
        <taxon>Pseudomonadota</taxon>
        <taxon>Alphaproteobacteria</taxon>
        <taxon>Acetobacterales</taxon>
        <taxon>Acetobacteraceae</taxon>
        <taxon>Acetobacter</taxon>
    </lineage>
</organism>
<evidence type="ECO:0000256" key="4">
    <source>
        <dbReference type="ARBA" id="ARBA00022989"/>
    </source>
</evidence>